<proteinExistence type="predicted"/>
<gene>
    <name evidence="1" type="ORF">METZ01_LOCUS150169</name>
</gene>
<protein>
    <submittedName>
        <fullName evidence="1">Uncharacterized protein</fullName>
    </submittedName>
</protein>
<sequence length="57" mass="5742">MHPKQPSISGLGNDEFAAIGLGDFLVHKQVLQFGGAGLADGLKTVAGLPVAQGDLLA</sequence>
<evidence type="ECO:0000313" key="1">
    <source>
        <dbReference type="EMBL" id="SVA97315.1"/>
    </source>
</evidence>
<reference evidence="1" key="1">
    <citation type="submission" date="2018-05" db="EMBL/GenBank/DDBJ databases">
        <authorList>
            <person name="Lanie J.A."/>
            <person name="Ng W.-L."/>
            <person name="Kazmierczak K.M."/>
            <person name="Andrzejewski T.M."/>
            <person name="Davidsen T.M."/>
            <person name="Wayne K.J."/>
            <person name="Tettelin H."/>
            <person name="Glass J.I."/>
            <person name="Rusch D."/>
            <person name="Podicherti R."/>
            <person name="Tsui H.-C.T."/>
            <person name="Winkler M.E."/>
        </authorList>
    </citation>
    <scope>NUCLEOTIDE SEQUENCE</scope>
</reference>
<dbReference type="AlphaFoldDB" id="A0A382A703"/>
<name>A0A382A703_9ZZZZ</name>
<accession>A0A382A703</accession>
<dbReference type="EMBL" id="UINC01024178">
    <property type="protein sequence ID" value="SVA97315.1"/>
    <property type="molecule type" value="Genomic_DNA"/>
</dbReference>
<organism evidence="1">
    <name type="scientific">marine metagenome</name>
    <dbReference type="NCBI Taxonomy" id="408172"/>
    <lineage>
        <taxon>unclassified sequences</taxon>
        <taxon>metagenomes</taxon>
        <taxon>ecological metagenomes</taxon>
    </lineage>
</organism>